<proteinExistence type="inferred from homology"/>
<dbReference type="Gene3D" id="3.60.10.10">
    <property type="entry name" value="Endonuclease/exonuclease/phosphatase"/>
    <property type="match status" value="1"/>
</dbReference>
<name>A0A1E5CYM6_9VIBR</name>
<dbReference type="GO" id="GO:0003824">
    <property type="term" value="F:catalytic activity"/>
    <property type="evidence" value="ECO:0007669"/>
    <property type="project" value="InterPro"/>
</dbReference>
<evidence type="ECO:0000259" key="3">
    <source>
        <dbReference type="Pfam" id="PF03372"/>
    </source>
</evidence>
<dbReference type="InterPro" id="IPR005135">
    <property type="entry name" value="Endo/exonuclease/phosphatase"/>
</dbReference>
<dbReference type="NCBIfam" id="NF003840">
    <property type="entry name" value="PRK05421.1-2"/>
    <property type="match status" value="1"/>
</dbReference>
<dbReference type="HAMAP" id="MF_01119">
    <property type="entry name" value="UPF0294"/>
    <property type="match status" value="1"/>
</dbReference>
<keyword evidence="1 2" id="KW-0963">Cytoplasm</keyword>
<keyword evidence="5" id="KW-1185">Reference proteome</keyword>
<comment type="subcellular location">
    <subcellularLocation>
        <location evidence="2">Cytoplasm</location>
    </subcellularLocation>
</comment>
<dbReference type="InterPro" id="IPR022958">
    <property type="entry name" value="UPF0294"/>
</dbReference>
<dbReference type="GO" id="GO:0005737">
    <property type="term" value="C:cytoplasm"/>
    <property type="evidence" value="ECO:0007669"/>
    <property type="project" value="UniProtKB-SubCell"/>
</dbReference>
<dbReference type="Proteomes" id="UP000094165">
    <property type="component" value="Unassembled WGS sequence"/>
</dbReference>
<dbReference type="SUPFAM" id="SSF56219">
    <property type="entry name" value="DNase I-like"/>
    <property type="match status" value="1"/>
</dbReference>
<evidence type="ECO:0000256" key="1">
    <source>
        <dbReference type="ARBA" id="ARBA00022490"/>
    </source>
</evidence>
<dbReference type="AlphaFoldDB" id="A0A1E5CYM6"/>
<dbReference type="EMBL" id="AJYW02000129">
    <property type="protein sequence ID" value="OEE75925.1"/>
    <property type="molecule type" value="Genomic_DNA"/>
</dbReference>
<dbReference type="RefSeq" id="WP_017053965.1">
    <property type="nucleotide sequence ID" value="NZ_AJYW02000129.1"/>
</dbReference>
<evidence type="ECO:0000313" key="4">
    <source>
        <dbReference type="EMBL" id="OEE75925.1"/>
    </source>
</evidence>
<feature type="domain" description="Endonuclease/exonuclease/phosphatase" evidence="3">
    <location>
        <begin position="64"/>
        <end position="269"/>
    </location>
</feature>
<dbReference type="NCBIfam" id="NF003842">
    <property type="entry name" value="PRK05421.1-4"/>
    <property type="match status" value="1"/>
</dbReference>
<gene>
    <name evidence="4" type="ORF">A130_15685</name>
</gene>
<comment type="similarity">
    <text evidence="2">Belongs to the UPF0294 family.</text>
</comment>
<accession>A0A1E5CYM6</accession>
<protein>
    <recommendedName>
        <fullName evidence="2">UPF0294 protein A130_15685</fullName>
    </recommendedName>
</protein>
<organism evidence="4 5">
    <name type="scientific">Vibrio genomosp. F6 str. FF-238</name>
    <dbReference type="NCBI Taxonomy" id="1191298"/>
    <lineage>
        <taxon>Bacteria</taxon>
        <taxon>Pseudomonadati</taxon>
        <taxon>Pseudomonadota</taxon>
        <taxon>Gammaproteobacteria</taxon>
        <taxon>Vibrionales</taxon>
        <taxon>Vibrionaceae</taxon>
        <taxon>Vibrio</taxon>
    </lineage>
</organism>
<dbReference type="NCBIfam" id="NF003841">
    <property type="entry name" value="PRK05421.1-3"/>
    <property type="match status" value="1"/>
</dbReference>
<comment type="caution">
    <text evidence="4">The sequence shown here is derived from an EMBL/GenBank/DDBJ whole genome shotgun (WGS) entry which is preliminary data.</text>
</comment>
<evidence type="ECO:0000256" key="2">
    <source>
        <dbReference type="HAMAP-Rule" id="MF_01119"/>
    </source>
</evidence>
<sequence length="282" mass="31599">MKKVLVSVLSIVALVFLGFSLLFSVPPTPEVISSAAGSNQKSLQCFDNPSPKAIDQNGELNVLVWNIYKQQRSNWREELKSLSEHRQLMLLQEASMTDELKGWIAEQSWGSNQANAFEVFNVGAGVLNLATNLPIQACAYTDIEPWLRLPKSALRAYYQLSDGSTLGVINVHAVNFTFGTQEYQQQLNKLEKSIRDHKGPLIVAGDFNSWSDARVQAMKDSLRELGVQEVHFNPDNRTQFVTGLTLDHIFYRGLELKNAKAPMTDASDHNPLQVSFKLMETD</sequence>
<evidence type="ECO:0000313" key="5">
    <source>
        <dbReference type="Proteomes" id="UP000094165"/>
    </source>
</evidence>
<dbReference type="Pfam" id="PF03372">
    <property type="entry name" value="Exo_endo_phos"/>
    <property type="match status" value="1"/>
</dbReference>
<dbReference type="InterPro" id="IPR036691">
    <property type="entry name" value="Endo/exonu/phosph_ase_sf"/>
</dbReference>
<reference evidence="4 5" key="1">
    <citation type="journal article" date="2012" name="Science">
        <title>Ecological populations of bacteria act as socially cohesive units of antibiotic production and resistance.</title>
        <authorList>
            <person name="Cordero O.X."/>
            <person name="Wildschutte H."/>
            <person name="Kirkup B."/>
            <person name="Proehl S."/>
            <person name="Ngo L."/>
            <person name="Hussain F."/>
            <person name="Le Roux F."/>
            <person name="Mincer T."/>
            <person name="Polz M.F."/>
        </authorList>
    </citation>
    <scope>NUCLEOTIDE SEQUENCE [LARGE SCALE GENOMIC DNA]</scope>
    <source>
        <strain evidence="4 5">FF-238</strain>
    </source>
</reference>